<feature type="compositionally biased region" description="Basic and acidic residues" evidence="1">
    <location>
        <begin position="12"/>
        <end position="26"/>
    </location>
</feature>
<evidence type="ECO:0000313" key="2">
    <source>
        <dbReference type="EMBL" id="JAD15908.1"/>
    </source>
</evidence>
<reference evidence="2" key="1">
    <citation type="submission" date="2014-09" db="EMBL/GenBank/DDBJ databases">
        <authorList>
            <person name="Magalhaes I.L.F."/>
            <person name="Oliveira U."/>
            <person name="Santos F.R."/>
            <person name="Vidigal T.H.D.A."/>
            <person name="Brescovit A.D."/>
            <person name="Santos A.J."/>
        </authorList>
    </citation>
    <scope>NUCLEOTIDE SEQUENCE</scope>
    <source>
        <tissue evidence="2">Shoot tissue taken approximately 20 cm above the soil surface</tissue>
    </source>
</reference>
<proteinExistence type="predicted"/>
<organism evidence="2">
    <name type="scientific">Arundo donax</name>
    <name type="common">Giant reed</name>
    <name type="synonym">Donax arundinaceus</name>
    <dbReference type="NCBI Taxonomy" id="35708"/>
    <lineage>
        <taxon>Eukaryota</taxon>
        <taxon>Viridiplantae</taxon>
        <taxon>Streptophyta</taxon>
        <taxon>Embryophyta</taxon>
        <taxon>Tracheophyta</taxon>
        <taxon>Spermatophyta</taxon>
        <taxon>Magnoliopsida</taxon>
        <taxon>Liliopsida</taxon>
        <taxon>Poales</taxon>
        <taxon>Poaceae</taxon>
        <taxon>PACMAD clade</taxon>
        <taxon>Arundinoideae</taxon>
        <taxon>Arundineae</taxon>
        <taxon>Arundo</taxon>
    </lineage>
</organism>
<sequence length="26" mass="2911">MFSDISVFVRARATEPEREASGRDSP</sequence>
<reference evidence="2" key="2">
    <citation type="journal article" date="2015" name="Data Brief">
        <title>Shoot transcriptome of the giant reed, Arundo donax.</title>
        <authorList>
            <person name="Barrero R.A."/>
            <person name="Guerrero F.D."/>
            <person name="Moolhuijzen P."/>
            <person name="Goolsby J.A."/>
            <person name="Tidwell J."/>
            <person name="Bellgard S.E."/>
            <person name="Bellgard M.I."/>
        </authorList>
    </citation>
    <scope>NUCLEOTIDE SEQUENCE</scope>
    <source>
        <tissue evidence="2">Shoot tissue taken approximately 20 cm above the soil surface</tissue>
    </source>
</reference>
<evidence type="ECO:0000256" key="1">
    <source>
        <dbReference type="SAM" id="MobiDB-lite"/>
    </source>
</evidence>
<accession>A0A0A9TTZ8</accession>
<feature type="region of interest" description="Disordered" evidence="1">
    <location>
        <begin position="1"/>
        <end position="26"/>
    </location>
</feature>
<dbReference type="EMBL" id="GBRH01281987">
    <property type="protein sequence ID" value="JAD15908.1"/>
    <property type="molecule type" value="Transcribed_RNA"/>
</dbReference>
<name>A0A0A9TTZ8_ARUDO</name>
<dbReference type="AlphaFoldDB" id="A0A0A9TTZ8"/>
<protein>
    <submittedName>
        <fullName evidence="2">Uncharacterized protein</fullName>
    </submittedName>
</protein>